<accession>A0A1M6V2U5</accession>
<dbReference type="EMBL" id="FRAP01000011">
    <property type="protein sequence ID" value="SHK75744.1"/>
    <property type="molecule type" value="Genomic_DNA"/>
</dbReference>
<organism evidence="2 3">
    <name type="scientific">Pseudonocardia thermophila</name>
    <dbReference type="NCBI Taxonomy" id="1848"/>
    <lineage>
        <taxon>Bacteria</taxon>
        <taxon>Bacillati</taxon>
        <taxon>Actinomycetota</taxon>
        <taxon>Actinomycetes</taxon>
        <taxon>Pseudonocardiales</taxon>
        <taxon>Pseudonocardiaceae</taxon>
        <taxon>Pseudonocardia</taxon>
    </lineage>
</organism>
<dbReference type="Proteomes" id="UP000184363">
    <property type="component" value="Unassembled WGS sequence"/>
</dbReference>
<evidence type="ECO:0000313" key="3">
    <source>
        <dbReference type="Proteomes" id="UP000184363"/>
    </source>
</evidence>
<keyword evidence="1" id="KW-0472">Membrane</keyword>
<proteinExistence type="predicted"/>
<feature type="transmembrane region" description="Helical" evidence="1">
    <location>
        <begin position="12"/>
        <end position="35"/>
    </location>
</feature>
<dbReference type="STRING" id="1848.SAMN05443637_111161"/>
<dbReference type="RefSeq" id="WP_073457863.1">
    <property type="nucleotide sequence ID" value="NZ_CALGVN010000059.1"/>
</dbReference>
<dbReference type="OrthoDB" id="3748887at2"/>
<keyword evidence="3" id="KW-1185">Reference proteome</keyword>
<gene>
    <name evidence="2" type="ORF">SAMN05443637_111161</name>
</gene>
<evidence type="ECO:0000313" key="2">
    <source>
        <dbReference type="EMBL" id="SHK75744.1"/>
    </source>
</evidence>
<dbReference type="AlphaFoldDB" id="A0A1M6V2U5"/>
<keyword evidence="1" id="KW-0812">Transmembrane</keyword>
<sequence>MVWWHGPAMGGWGWALMVLAGVLLFAPVAAGLIVVARGAGGTREQDVEPGAADAPEEILARRFACGDIDADEYRERLAVLQAAGSRKDDS</sequence>
<keyword evidence="1" id="KW-1133">Transmembrane helix</keyword>
<evidence type="ECO:0000256" key="1">
    <source>
        <dbReference type="SAM" id="Phobius"/>
    </source>
</evidence>
<reference evidence="2 3" key="1">
    <citation type="submission" date="2016-11" db="EMBL/GenBank/DDBJ databases">
        <authorList>
            <person name="Jaros S."/>
            <person name="Januszkiewicz K."/>
            <person name="Wedrychowicz H."/>
        </authorList>
    </citation>
    <scope>NUCLEOTIDE SEQUENCE [LARGE SCALE GENOMIC DNA]</scope>
    <source>
        <strain evidence="2 3">DSM 43832</strain>
    </source>
</reference>
<protein>
    <submittedName>
        <fullName evidence="2">Putative membrane protein</fullName>
    </submittedName>
</protein>
<name>A0A1M6V2U5_PSETH</name>